<name>A0A1G7A9Q5_9PROT</name>
<dbReference type="EMBL" id="FNAP01000003">
    <property type="protein sequence ID" value="SDE11227.1"/>
    <property type="molecule type" value="Genomic_DNA"/>
</dbReference>
<dbReference type="Proteomes" id="UP000199412">
    <property type="component" value="Unassembled WGS sequence"/>
</dbReference>
<protein>
    <recommendedName>
        <fullName evidence="5">Glycine zipper</fullName>
    </recommendedName>
</protein>
<dbReference type="AlphaFoldDB" id="A0A1G7A9Q5"/>
<gene>
    <name evidence="3" type="ORF">SAMN05421720_103229</name>
</gene>
<feature type="compositionally biased region" description="Low complexity" evidence="1">
    <location>
        <begin position="212"/>
        <end position="230"/>
    </location>
</feature>
<dbReference type="STRING" id="69960.SAMN05421720_103229"/>
<dbReference type="OrthoDB" id="7258832at2"/>
<dbReference type="PROSITE" id="PS51257">
    <property type="entry name" value="PROKAR_LIPOPROTEIN"/>
    <property type="match status" value="1"/>
</dbReference>
<keyword evidence="4" id="KW-1185">Reference proteome</keyword>
<evidence type="ECO:0000256" key="2">
    <source>
        <dbReference type="SAM" id="SignalP"/>
    </source>
</evidence>
<evidence type="ECO:0000313" key="3">
    <source>
        <dbReference type="EMBL" id="SDE11227.1"/>
    </source>
</evidence>
<evidence type="ECO:0000256" key="1">
    <source>
        <dbReference type="SAM" id="MobiDB-lite"/>
    </source>
</evidence>
<sequence length="296" mass="30975">MRAKLLRYTAIAIVSTSLVSACQTTNKYGYDYSADRCKVQRDNLLEQQDYFADDLIKGVLVGAAAGAALGALTAWATGGDAGTGAAIGAASGAVTGASAAYFNYVQKQSGNQSELLSTILLDMESDAERLARTQQALDALIACRTAEKNAIQADFDAGLIDAATARSRMATLNTKLNEDLRVARDINKNVSSRQANFEVAASQVGALPGRRPASSQASQPAVQVSAANQPKQEEIGRTYTTLEKRSVAVENSVSELATLQQETTEFGGFSTSWLSSPGLSEVAAAPACMPCSATAN</sequence>
<evidence type="ECO:0008006" key="5">
    <source>
        <dbReference type="Google" id="ProtNLM"/>
    </source>
</evidence>
<dbReference type="RefSeq" id="WP_092783874.1">
    <property type="nucleotide sequence ID" value="NZ_FNAP01000003.1"/>
</dbReference>
<accession>A0A1G7A9Q5</accession>
<evidence type="ECO:0000313" key="4">
    <source>
        <dbReference type="Proteomes" id="UP000199412"/>
    </source>
</evidence>
<feature type="signal peptide" evidence="2">
    <location>
        <begin position="1"/>
        <end position="21"/>
    </location>
</feature>
<feature type="region of interest" description="Disordered" evidence="1">
    <location>
        <begin position="208"/>
        <end position="235"/>
    </location>
</feature>
<proteinExistence type="predicted"/>
<reference evidence="3 4" key="1">
    <citation type="submission" date="2016-10" db="EMBL/GenBank/DDBJ databases">
        <authorList>
            <person name="de Groot N.N."/>
        </authorList>
    </citation>
    <scope>NUCLEOTIDE SEQUENCE [LARGE SCALE GENOMIC DNA]</scope>
    <source>
        <strain evidence="3 4">ATCC 700224</strain>
    </source>
</reference>
<feature type="chain" id="PRO_5011701000" description="Glycine zipper" evidence="2">
    <location>
        <begin position="22"/>
        <end position="296"/>
    </location>
</feature>
<organism evidence="3 4">
    <name type="scientific">Rhodospira trueperi</name>
    <dbReference type="NCBI Taxonomy" id="69960"/>
    <lineage>
        <taxon>Bacteria</taxon>
        <taxon>Pseudomonadati</taxon>
        <taxon>Pseudomonadota</taxon>
        <taxon>Alphaproteobacteria</taxon>
        <taxon>Rhodospirillales</taxon>
        <taxon>Rhodospirillaceae</taxon>
        <taxon>Rhodospira</taxon>
    </lineage>
</organism>
<keyword evidence="2" id="KW-0732">Signal</keyword>